<organism evidence="1 2">
    <name type="scientific">Ensifer oleiphilus</name>
    <dbReference type="NCBI Taxonomy" id="2742698"/>
    <lineage>
        <taxon>Bacteria</taxon>
        <taxon>Pseudomonadati</taxon>
        <taxon>Pseudomonadota</taxon>
        <taxon>Alphaproteobacteria</taxon>
        <taxon>Hyphomicrobiales</taxon>
        <taxon>Rhizobiaceae</taxon>
        <taxon>Sinorhizobium/Ensifer group</taxon>
        <taxon>Ensifer</taxon>
    </lineage>
</organism>
<name>A0A7Y6Q8S7_9HYPH</name>
<evidence type="ECO:0000313" key="1">
    <source>
        <dbReference type="EMBL" id="NVD41119.1"/>
    </source>
</evidence>
<accession>A0A7Y6Q8S7</accession>
<dbReference type="Pfam" id="PF07310">
    <property type="entry name" value="PAS_5"/>
    <property type="match status" value="1"/>
</dbReference>
<gene>
    <name evidence="1" type="ORF">HT585_19780</name>
</gene>
<dbReference type="EMBL" id="JABWDU010000005">
    <property type="protein sequence ID" value="NVD41119.1"/>
    <property type="molecule type" value="Genomic_DNA"/>
</dbReference>
<dbReference type="RefSeq" id="WP_176354578.1">
    <property type="nucleotide sequence ID" value="NZ_JABWDU010000005.1"/>
</dbReference>
<proteinExistence type="predicted"/>
<dbReference type="AlphaFoldDB" id="A0A7Y6Q8S7"/>
<comment type="caution">
    <text evidence="1">The sequence shown here is derived from an EMBL/GenBank/DDBJ whole genome shotgun (WGS) entry which is preliminary data.</text>
</comment>
<keyword evidence="2" id="KW-1185">Reference proteome</keyword>
<protein>
    <submittedName>
        <fullName evidence="1">PAS domain-containing protein</fullName>
    </submittedName>
</protein>
<sequence length="202" mass="22811">MNDIMRNKTSTQLFQYWNVIRGERELPRRNEIDPSAIRTLLPQLFILERDHFGGMKFRLAGTHVCALFDHDFRGRQFATLWLGSQAGKVLQIGRRVMTQHVPVVLSATARTEDGRELETETLLLPLASNEGHSDRILGSLSPLSRPYWLNATPVSGLDVTGIRVLDPDRTAAFLKEPVERDASQPGTRQVQHLRVFEGGRDG</sequence>
<reference evidence="1 2" key="1">
    <citation type="submission" date="2020-06" db="EMBL/GenBank/DDBJ databases">
        <authorList>
            <person name="Grouzdev D.S."/>
        </authorList>
    </citation>
    <scope>NUCLEOTIDE SEQUENCE [LARGE SCALE GENOMIC DNA]</scope>
    <source>
        <strain evidence="1 2">HO-A22</strain>
    </source>
</reference>
<dbReference type="InterPro" id="IPR009922">
    <property type="entry name" value="DUF1457"/>
</dbReference>
<dbReference type="PIRSF" id="PIRSF031878">
    <property type="entry name" value="UCP031878"/>
    <property type="match status" value="1"/>
</dbReference>
<dbReference type="Proteomes" id="UP000520198">
    <property type="component" value="Unassembled WGS sequence"/>
</dbReference>
<evidence type="ECO:0000313" key="2">
    <source>
        <dbReference type="Proteomes" id="UP000520198"/>
    </source>
</evidence>